<name>A0AB74DYH6_STAAU</name>
<evidence type="ECO:0000313" key="7">
    <source>
        <dbReference type="Proteomes" id="UP000293434"/>
    </source>
</evidence>
<reference evidence="6 7" key="1">
    <citation type="submission" date="2018-11" db="EMBL/GenBank/DDBJ databases">
        <title>Genomic profiling of Staphylococcus species from a Poultry farm system in KwaZulu-Natal, South Africa.</title>
        <authorList>
            <person name="Amoako D.G."/>
            <person name="Somboro A.M."/>
            <person name="Abia A.L.K."/>
            <person name="Bester L.A."/>
            <person name="Essack S.Y."/>
        </authorList>
    </citation>
    <scope>NUCLEOTIDE SEQUENCE [LARGE SCALE GENOMIC DNA]</scope>
    <source>
        <strain evidence="6 7">SA9</strain>
    </source>
</reference>
<dbReference type="GO" id="GO:0006402">
    <property type="term" value="P:mRNA catabolic process"/>
    <property type="evidence" value="ECO:0007669"/>
    <property type="project" value="InterPro"/>
</dbReference>
<keyword evidence="3 4" id="KW-0694">RNA-binding</keyword>
<accession>A0AB74DYH6</accession>
<dbReference type="GO" id="GO:0005829">
    <property type="term" value="C:cytosol"/>
    <property type="evidence" value="ECO:0007669"/>
    <property type="project" value="TreeGrafter"/>
</dbReference>
<dbReference type="GO" id="GO:0003723">
    <property type="term" value="F:RNA binding"/>
    <property type="evidence" value="ECO:0007669"/>
    <property type="project" value="UniProtKB-UniRule"/>
</dbReference>
<keyword evidence="2" id="KW-0548">Nucleotidyltransferase</keyword>
<dbReference type="GO" id="GO:0004654">
    <property type="term" value="F:polyribonucleotide nucleotidyltransferase activity"/>
    <property type="evidence" value="ECO:0007669"/>
    <property type="project" value="InterPro"/>
</dbReference>
<proteinExistence type="predicted"/>
<dbReference type="InterPro" id="IPR036612">
    <property type="entry name" value="KH_dom_type_1_sf"/>
</dbReference>
<sequence length="93" mass="9973">ARRGRLEIRDIMQEEIAEPRPEVSDHAPRVEVIQIPTDKSGLLIGPGGKTINALQDEYGVNISVENDGTVYVAGVEGMSVKAAVSAIKGMTKE</sequence>
<evidence type="ECO:0000259" key="5">
    <source>
        <dbReference type="SMART" id="SM00322"/>
    </source>
</evidence>
<dbReference type="FunFam" id="3.30.1370.10:FF:000001">
    <property type="entry name" value="Polyribonucleotide nucleotidyltransferase"/>
    <property type="match status" value="1"/>
</dbReference>
<dbReference type="PROSITE" id="PS50084">
    <property type="entry name" value="KH_TYPE_1"/>
    <property type="match status" value="1"/>
</dbReference>
<evidence type="ECO:0000256" key="3">
    <source>
        <dbReference type="ARBA" id="ARBA00022884"/>
    </source>
</evidence>
<feature type="domain" description="K Homology" evidence="5">
    <location>
        <begin position="27"/>
        <end position="92"/>
    </location>
</feature>
<feature type="non-terminal residue" evidence="6">
    <location>
        <position position="1"/>
    </location>
</feature>
<dbReference type="RefSeq" id="WP_242507668.1">
    <property type="nucleotide sequence ID" value="NZ_RQTC01000861.1"/>
</dbReference>
<dbReference type="InterPro" id="IPR004087">
    <property type="entry name" value="KH_dom"/>
</dbReference>
<dbReference type="AlphaFoldDB" id="A0AB74DYH6"/>
<dbReference type="Pfam" id="PF00013">
    <property type="entry name" value="KH_1"/>
    <property type="match status" value="1"/>
</dbReference>
<dbReference type="CDD" id="cd02393">
    <property type="entry name" value="KH-I_PNPase"/>
    <property type="match status" value="1"/>
</dbReference>
<keyword evidence="1" id="KW-0808">Transferase</keyword>
<evidence type="ECO:0000313" key="6">
    <source>
        <dbReference type="EMBL" id="RZH86896.1"/>
    </source>
</evidence>
<dbReference type="SUPFAM" id="SSF54791">
    <property type="entry name" value="Eukaryotic type KH-domain (KH-domain type I)"/>
    <property type="match status" value="1"/>
</dbReference>
<organism evidence="6 7">
    <name type="scientific">Staphylococcus aureus</name>
    <dbReference type="NCBI Taxonomy" id="1280"/>
    <lineage>
        <taxon>Bacteria</taxon>
        <taxon>Bacillati</taxon>
        <taxon>Bacillota</taxon>
        <taxon>Bacilli</taxon>
        <taxon>Bacillales</taxon>
        <taxon>Staphylococcaceae</taxon>
        <taxon>Staphylococcus</taxon>
    </lineage>
</organism>
<dbReference type="GO" id="GO:0000175">
    <property type="term" value="F:3'-5'-RNA exonuclease activity"/>
    <property type="evidence" value="ECO:0007669"/>
    <property type="project" value="TreeGrafter"/>
</dbReference>
<dbReference type="InterPro" id="IPR004088">
    <property type="entry name" value="KH_dom_type_1"/>
</dbReference>
<evidence type="ECO:0000256" key="2">
    <source>
        <dbReference type="ARBA" id="ARBA00022695"/>
    </source>
</evidence>
<evidence type="ECO:0000256" key="4">
    <source>
        <dbReference type="PROSITE-ProRule" id="PRU00117"/>
    </source>
</evidence>
<dbReference type="Proteomes" id="UP000293434">
    <property type="component" value="Unassembled WGS sequence"/>
</dbReference>
<dbReference type="SMART" id="SM00322">
    <property type="entry name" value="KH"/>
    <property type="match status" value="1"/>
</dbReference>
<dbReference type="PANTHER" id="PTHR11252:SF0">
    <property type="entry name" value="POLYRIBONUCLEOTIDE NUCLEOTIDYLTRANSFERASE 1, MITOCHONDRIAL"/>
    <property type="match status" value="1"/>
</dbReference>
<dbReference type="PANTHER" id="PTHR11252">
    <property type="entry name" value="POLYRIBONUCLEOTIDE NUCLEOTIDYLTRANSFERASE"/>
    <property type="match status" value="1"/>
</dbReference>
<feature type="non-terminal residue" evidence="6">
    <location>
        <position position="93"/>
    </location>
</feature>
<dbReference type="EMBL" id="RQTC01000861">
    <property type="protein sequence ID" value="RZH86896.1"/>
    <property type="molecule type" value="Genomic_DNA"/>
</dbReference>
<protein>
    <submittedName>
        <fullName evidence="6">Polyribonucleotide nucleotidyltransferase</fullName>
    </submittedName>
</protein>
<evidence type="ECO:0000256" key="1">
    <source>
        <dbReference type="ARBA" id="ARBA00022679"/>
    </source>
</evidence>
<dbReference type="Gene3D" id="3.30.1370.10">
    <property type="entry name" value="K Homology domain, type 1"/>
    <property type="match status" value="1"/>
</dbReference>
<dbReference type="InterPro" id="IPR012162">
    <property type="entry name" value="PNPase"/>
</dbReference>
<comment type="caution">
    <text evidence="6">The sequence shown here is derived from an EMBL/GenBank/DDBJ whole genome shotgun (WGS) entry which is preliminary data.</text>
</comment>
<gene>
    <name evidence="6" type="ORF">EIG94_17790</name>
</gene>